<keyword evidence="1" id="KW-0472">Membrane</keyword>
<proteinExistence type="predicted"/>
<keyword evidence="1" id="KW-1133">Transmembrane helix</keyword>
<name>A0A699ZA22_HAELA</name>
<gene>
    <name evidence="2" type="ORF">HaLaN_12430</name>
</gene>
<keyword evidence="1" id="KW-0812">Transmembrane</keyword>
<evidence type="ECO:0000313" key="3">
    <source>
        <dbReference type="Proteomes" id="UP000485058"/>
    </source>
</evidence>
<feature type="transmembrane region" description="Helical" evidence="1">
    <location>
        <begin position="12"/>
        <end position="33"/>
    </location>
</feature>
<reference evidence="2 3" key="1">
    <citation type="submission" date="2020-02" db="EMBL/GenBank/DDBJ databases">
        <title>Draft genome sequence of Haematococcus lacustris strain NIES-144.</title>
        <authorList>
            <person name="Morimoto D."/>
            <person name="Nakagawa S."/>
            <person name="Yoshida T."/>
            <person name="Sawayama S."/>
        </authorList>
    </citation>
    <scope>NUCLEOTIDE SEQUENCE [LARGE SCALE GENOMIC DNA]</scope>
    <source>
        <strain evidence="2 3">NIES-144</strain>
    </source>
</reference>
<organism evidence="2 3">
    <name type="scientific">Haematococcus lacustris</name>
    <name type="common">Green alga</name>
    <name type="synonym">Haematococcus pluvialis</name>
    <dbReference type="NCBI Taxonomy" id="44745"/>
    <lineage>
        <taxon>Eukaryota</taxon>
        <taxon>Viridiplantae</taxon>
        <taxon>Chlorophyta</taxon>
        <taxon>core chlorophytes</taxon>
        <taxon>Chlorophyceae</taxon>
        <taxon>CS clade</taxon>
        <taxon>Chlamydomonadales</taxon>
        <taxon>Haematococcaceae</taxon>
        <taxon>Haematococcus</taxon>
    </lineage>
</organism>
<accession>A0A699ZA22</accession>
<comment type="caution">
    <text evidence="2">The sequence shown here is derived from an EMBL/GenBank/DDBJ whole genome shotgun (WGS) entry which is preliminary data.</text>
</comment>
<dbReference type="EMBL" id="BLLF01000942">
    <property type="protein sequence ID" value="GFH16079.1"/>
    <property type="molecule type" value="Genomic_DNA"/>
</dbReference>
<keyword evidence="3" id="KW-1185">Reference proteome</keyword>
<dbReference type="AlphaFoldDB" id="A0A699ZA22"/>
<dbReference type="Proteomes" id="UP000485058">
    <property type="component" value="Unassembled WGS sequence"/>
</dbReference>
<sequence length="119" mass="13101">MGEWSIDHAWVLSHTEPVIGMLSCMSVSGLRLMKRRRKQLACMSAERCMQSWYGPCMELLVTTTRLQHTDTLSIHDTQPVLLARSTSQRLHLAAVCTRLNPAGVVRSQSVQPGAAPSGA</sequence>
<evidence type="ECO:0000256" key="1">
    <source>
        <dbReference type="SAM" id="Phobius"/>
    </source>
</evidence>
<evidence type="ECO:0000313" key="2">
    <source>
        <dbReference type="EMBL" id="GFH16079.1"/>
    </source>
</evidence>
<protein>
    <submittedName>
        <fullName evidence="2">Uncharacterized protein</fullName>
    </submittedName>
</protein>